<keyword evidence="3 5" id="KW-0238">DNA-binding</keyword>
<evidence type="ECO:0000256" key="5">
    <source>
        <dbReference type="PROSITE-ProRule" id="PRU01091"/>
    </source>
</evidence>
<dbReference type="GO" id="GO:0000160">
    <property type="term" value="P:phosphorelay signal transduction system"/>
    <property type="evidence" value="ECO:0007669"/>
    <property type="project" value="InterPro"/>
</dbReference>
<dbReference type="PROSITE" id="PS51755">
    <property type="entry name" value="OMPR_PHOB"/>
    <property type="match status" value="1"/>
</dbReference>
<evidence type="ECO:0000256" key="2">
    <source>
        <dbReference type="ARBA" id="ARBA00023015"/>
    </source>
</evidence>
<dbReference type="InterPro" id="IPR036388">
    <property type="entry name" value="WH-like_DNA-bd_sf"/>
</dbReference>
<dbReference type="InParanoid" id="A0A543B045"/>
<dbReference type="OrthoDB" id="7628974at2"/>
<dbReference type="RefSeq" id="WP_142042266.1">
    <property type="nucleotide sequence ID" value="NZ_JBHTGS010000004.1"/>
</dbReference>
<evidence type="ECO:0000256" key="1">
    <source>
        <dbReference type="ARBA" id="ARBA00005820"/>
    </source>
</evidence>
<keyword evidence="4" id="KW-0804">Transcription</keyword>
<dbReference type="InterPro" id="IPR001867">
    <property type="entry name" value="OmpR/PhoB-type_DNA-bd"/>
</dbReference>
<dbReference type="PRINTS" id="PR00364">
    <property type="entry name" value="DISEASERSIST"/>
</dbReference>
<dbReference type="Pfam" id="PF03704">
    <property type="entry name" value="BTAD"/>
    <property type="match status" value="1"/>
</dbReference>
<dbReference type="GO" id="GO:0003677">
    <property type="term" value="F:DNA binding"/>
    <property type="evidence" value="ECO:0007669"/>
    <property type="project" value="UniProtKB-UniRule"/>
</dbReference>
<protein>
    <submittedName>
        <fullName evidence="7">DNA-binding SARP family transcriptional activator</fullName>
    </submittedName>
</protein>
<keyword evidence="8" id="KW-1185">Reference proteome</keyword>
<dbReference type="SMART" id="SM01043">
    <property type="entry name" value="BTAD"/>
    <property type="match status" value="1"/>
</dbReference>
<dbReference type="Gene3D" id="1.25.40.10">
    <property type="entry name" value="Tetratricopeptide repeat domain"/>
    <property type="match status" value="3"/>
</dbReference>
<dbReference type="InterPro" id="IPR019734">
    <property type="entry name" value="TPR_rpt"/>
</dbReference>
<accession>A0A543B045</accession>
<dbReference type="SMART" id="SM00862">
    <property type="entry name" value="Trans_reg_C"/>
    <property type="match status" value="1"/>
</dbReference>
<dbReference type="Gene3D" id="3.40.50.300">
    <property type="entry name" value="P-loop containing nucleotide triphosphate hydrolases"/>
    <property type="match status" value="1"/>
</dbReference>
<dbReference type="GO" id="GO:0043531">
    <property type="term" value="F:ADP binding"/>
    <property type="evidence" value="ECO:0007669"/>
    <property type="project" value="InterPro"/>
</dbReference>
<dbReference type="InterPro" id="IPR011990">
    <property type="entry name" value="TPR-like_helical_dom_sf"/>
</dbReference>
<dbReference type="Pfam" id="PF00486">
    <property type="entry name" value="Trans_reg_C"/>
    <property type="match status" value="1"/>
</dbReference>
<dbReference type="EMBL" id="VFOW01000001">
    <property type="protein sequence ID" value="TQL78198.1"/>
    <property type="molecule type" value="Genomic_DNA"/>
</dbReference>
<dbReference type="AlphaFoldDB" id="A0A543B045"/>
<dbReference type="SUPFAM" id="SSF52540">
    <property type="entry name" value="P-loop containing nucleoside triphosphate hydrolases"/>
    <property type="match status" value="1"/>
</dbReference>
<dbReference type="SMART" id="SM00028">
    <property type="entry name" value="TPR"/>
    <property type="match status" value="2"/>
</dbReference>
<dbReference type="InterPro" id="IPR051677">
    <property type="entry name" value="AfsR-DnrI-RedD_regulator"/>
</dbReference>
<comment type="similarity">
    <text evidence="1">Belongs to the AfsR/DnrI/RedD regulatory family.</text>
</comment>
<reference evidence="7 8" key="1">
    <citation type="submission" date="2019-06" db="EMBL/GenBank/DDBJ databases">
        <title>Sequencing the genomes of 1000 actinobacteria strains.</title>
        <authorList>
            <person name="Klenk H.-P."/>
        </authorList>
    </citation>
    <scope>NUCLEOTIDE SEQUENCE [LARGE SCALE GENOMIC DNA]</scope>
    <source>
        <strain evidence="7 8">DSM 45928</strain>
    </source>
</reference>
<dbReference type="InterPro" id="IPR016032">
    <property type="entry name" value="Sig_transdc_resp-reg_C-effctor"/>
</dbReference>
<dbReference type="Proteomes" id="UP000317043">
    <property type="component" value="Unassembled WGS sequence"/>
</dbReference>
<comment type="caution">
    <text evidence="7">The sequence shown here is derived from an EMBL/GenBank/DDBJ whole genome shotgun (WGS) entry which is preliminary data.</text>
</comment>
<evidence type="ECO:0000313" key="8">
    <source>
        <dbReference type="Proteomes" id="UP000317043"/>
    </source>
</evidence>
<evidence type="ECO:0000259" key="6">
    <source>
        <dbReference type="PROSITE" id="PS51755"/>
    </source>
</evidence>
<dbReference type="PANTHER" id="PTHR35807:SF1">
    <property type="entry name" value="TRANSCRIPTIONAL REGULATOR REDD"/>
    <property type="match status" value="1"/>
</dbReference>
<proteinExistence type="inferred from homology"/>
<evidence type="ECO:0000313" key="7">
    <source>
        <dbReference type="EMBL" id="TQL78198.1"/>
    </source>
</evidence>
<dbReference type="CDD" id="cd15831">
    <property type="entry name" value="BTAD"/>
    <property type="match status" value="1"/>
</dbReference>
<dbReference type="InterPro" id="IPR027417">
    <property type="entry name" value="P-loop_NTPase"/>
</dbReference>
<feature type="domain" description="OmpR/PhoB-type" evidence="6">
    <location>
        <begin position="1"/>
        <end position="98"/>
    </location>
</feature>
<name>A0A543B045_9ACTN</name>
<dbReference type="InterPro" id="IPR005158">
    <property type="entry name" value="BTAD"/>
</dbReference>
<sequence>MTHFPGIRISILGDVVVVRDGQSRNAGPAKQAAVLAALAVNVNEHILPETLIDRVWGADAADSARGNLYTHITRLRQLLEPLDITIDRGGDGGYRLRADPSHIDLSHSRSLTARARRQTEARNLTTAAQLWREAVGLYRGRPLGNITGVWADAARIRLRQERISLQEGLFAVELARGNHELTLMEIAEAVDAEPLRETLVAQLMHALYLCGRTDEAKARYDRTRDRFSDELGIVPNTALREMLHRITAEDPTLEPASRPTFAAPGGSTVDVTAVEKPVPRQLPRAPAGFVGRAGDIERLAAAERGGNISLITGMAGIGKTALALRWARSVADRYPDGQLFTDLRGASEEPPREPGEVIAGFLRALGVEGADIPADPVDRAELYRANAAGRRLLIVLDNAEDADQVRPLLPGDGHAHVLITSRHRLTDLTEGPQSIGVDVLSHNESIDLLTRQLGPDRLIAEPAAATRLVELCGRLPLALRIAAANLSEWPEFGIADYLADLSGEDRFAALSVPGDARGAVWPAFERSYRQLDEPSAQLFRAAGNVPGPTVSTDALAAMVDRPVEEVADLLEHLEAAHLVASVGPAVHGLHDLLKEFARQLASPPEARKLRGRLFTWYNQAARAAAEALSPGATQLPTPPPVGPVAVFADGAAAMDWFAAEQLNVTAITAAAAEVDDPVAWLLPDALRLYYARAIDFDAWHQTAQWGLEAAERTGTSRAIAAMHYLLSMRTRMGGDYVAGAEHLELALKAAREGNDVDMTINIHIGLSDVAAFHGDIRLGMSHCRQVVEHLDRLTLRQRTVVMTMLGMGHHDLGELQEARDCLEPLVAELRVVSREKLVPAIAHLGHAQFQLGMLDEAADTFVEALAVTREGTMSQEIVVRHLEIGMVHYERGDLVAAGREVESAREAAVRTATVLYEPRIRLMESMLEPDPVIALEHARAALNITGAGGHRIPESARIGIAEALIRQGRHREALAEATTTADHAEERHLRIFQAQALNLAARAHLGLSEPTRATEVARRALALHRSTGCRVGEARSLRLLAKATGEAEHATAAEHILAETGAIADPWDLDR</sequence>
<gene>
    <name evidence="7" type="ORF">FB566_3780</name>
</gene>
<dbReference type="SUPFAM" id="SSF48452">
    <property type="entry name" value="TPR-like"/>
    <property type="match status" value="3"/>
</dbReference>
<evidence type="ECO:0000256" key="4">
    <source>
        <dbReference type="ARBA" id="ARBA00023163"/>
    </source>
</evidence>
<feature type="DNA-binding region" description="OmpR/PhoB-type" evidence="5">
    <location>
        <begin position="1"/>
        <end position="98"/>
    </location>
</feature>
<dbReference type="Gene3D" id="1.10.10.10">
    <property type="entry name" value="Winged helix-like DNA-binding domain superfamily/Winged helix DNA-binding domain"/>
    <property type="match status" value="1"/>
</dbReference>
<keyword evidence="2" id="KW-0805">Transcription regulation</keyword>
<evidence type="ECO:0000256" key="3">
    <source>
        <dbReference type="ARBA" id="ARBA00023125"/>
    </source>
</evidence>
<dbReference type="SUPFAM" id="SSF46894">
    <property type="entry name" value="C-terminal effector domain of the bipartite response regulators"/>
    <property type="match status" value="1"/>
</dbReference>
<organism evidence="7 8">
    <name type="scientific">Stackebrandtia endophytica</name>
    <dbReference type="NCBI Taxonomy" id="1496996"/>
    <lineage>
        <taxon>Bacteria</taxon>
        <taxon>Bacillati</taxon>
        <taxon>Actinomycetota</taxon>
        <taxon>Actinomycetes</taxon>
        <taxon>Glycomycetales</taxon>
        <taxon>Glycomycetaceae</taxon>
        <taxon>Stackebrandtia</taxon>
    </lineage>
</organism>
<dbReference type="PANTHER" id="PTHR35807">
    <property type="entry name" value="TRANSCRIPTIONAL REGULATOR REDD-RELATED"/>
    <property type="match status" value="1"/>
</dbReference>
<dbReference type="GO" id="GO:0006355">
    <property type="term" value="P:regulation of DNA-templated transcription"/>
    <property type="evidence" value="ECO:0007669"/>
    <property type="project" value="InterPro"/>
</dbReference>